<dbReference type="AlphaFoldDB" id="Q5B7D1"/>
<dbReference type="eggNOG" id="KOG0527">
    <property type="taxonomic scope" value="Eukaryota"/>
</dbReference>
<evidence type="ECO:0000259" key="4">
    <source>
        <dbReference type="PROSITE" id="PS50118"/>
    </source>
</evidence>
<dbReference type="GO" id="GO:0001228">
    <property type="term" value="F:DNA-binding transcription activator activity, RNA polymerase II-specific"/>
    <property type="evidence" value="ECO:0000318"/>
    <property type="project" value="GO_Central"/>
</dbReference>
<proteinExistence type="predicted"/>
<keyword evidence="6" id="KW-1185">Reference proteome</keyword>
<dbReference type="InterPro" id="IPR050140">
    <property type="entry name" value="SRY-related_HMG-box_TF-like"/>
</dbReference>
<dbReference type="PANTHER" id="PTHR10270">
    <property type="entry name" value="SOX TRANSCRIPTION FACTOR"/>
    <property type="match status" value="1"/>
</dbReference>
<keyword evidence="3" id="KW-0539">Nucleus</keyword>
<dbReference type="GeneID" id="2872971"/>
<dbReference type="EMBL" id="BN001302">
    <property type="protein sequence ID" value="CBF75908.1"/>
    <property type="molecule type" value="Genomic_DNA"/>
</dbReference>
<dbReference type="InterPro" id="IPR036910">
    <property type="entry name" value="HMG_box_dom_sf"/>
</dbReference>
<dbReference type="STRING" id="227321.Q5B7D1"/>
<dbReference type="GO" id="GO:0030154">
    <property type="term" value="P:cell differentiation"/>
    <property type="evidence" value="ECO:0000318"/>
    <property type="project" value="GO_Central"/>
</dbReference>
<dbReference type="OrthoDB" id="6247875at2759"/>
<dbReference type="SUPFAM" id="SSF47095">
    <property type="entry name" value="HMG-box"/>
    <property type="match status" value="1"/>
</dbReference>
<feature type="domain" description="HMG box" evidence="4">
    <location>
        <begin position="13"/>
        <end position="83"/>
    </location>
</feature>
<dbReference type="Proteomes" id="UP000000560">
    <property type="component" value="Chromosome II"/>
</dbReference>
<evidence type="ECO:0000256" key="1">
    <source>
        <dbReference type="ARBA" id="ARBA00023125"/>
    </source>
</evidence>
<dbReference type="RefSeq" id="XP_661153.1">
    <property type="nucleotide sequence ID" value="XM_656061.1"/>
</dbReference>
<dbReference type="CDD" id="cd01389">
    <property type="entry name" value="HMG-box_ROX1-like"/>
    <property type="match status" value="1"/>
</dbReference>
<dbReference type="GO" id="GO:0000122">
    <property type="term" value="P:negative regulation of transcription by RNA polymerase II"/>
    <property type="evidence" value="ECO:0000318"/>
    <property type="project" value="GO_Central"/>
</dbReference>
<evidence type="ECO:0000313" key="5">
    <source>
        <dbReference type="EMBL" id="CBF75908.1"/>
    </source>
</evidence>
<gene>
    <name evidence="5" type="ORF">ANIA_03549</name>
</gene>
<sequence>MDSLCSCQPKPRIPRPRNAFFLYREAHYKAVVASAEVSPLPSTTVAKILGRQWRDLPESAKAEWKELAEEEKRQHKQRYPDYRYCPSSRICSQCGGRQIRGAKSHREGSSGSPARVASDEIMDLVPSREMMLEWSDYSDEQVCQLFSLPEKGEDQVARPITPSPPPFSTIKPCLLEKQHGRWTLCSILLPTDHGYGSQVTLFDSCLTYRMLHVVGWMAITTGEAYFKLTDDTIRELAEYYNSTCTDLSRQQRFLAAAYAFCYSVGYNEILDALEDDGSGELKVSVTVTQVTVLVTVTTTGTGVLLVELRIVVESMTTGEGALLEGGVLLRNNAVLEEAIPVLALLSFEGVDNPFLEHEEGIISGHVKFRSNRDIKLFLTLERAEEPEALRDTYICDVHGQCCLIEDHLSCWLRTQQEQHKEAMVSPQQLPSNWNRLRNARRHKHSVSVAYVLAAALHFLAPEASPNPVKEAAWDYSHSDHSSIVALVGLDTPQAQTGRETFKVGRRAPMAENLVILGSDFLLWNGIKRGGGRHSIHGLKGSWCQVCATLNFQVGVTAWRQKEFTKESGLGQFY</sequence>
<evidence type="ECO:0000256" key="3">
    <source>
        <dbReference type="PROSITE-ProRule" id="PRU00267"/>
    </source>
</evidence>
<dbReference type="VEuPathDB" id="FungiDB:AN3549"/>
<organism evidence="5 6">
    <name type="scientific">Emericella nidulans (strain FGSC A4 / ATCC 38163 / CBS 112.46 / NRRL 194 / M139)</name>
    <name type="common">Aspergillus nidulans</name>
    <dbReference type="NCBI Taxonomy" id="227321"/>
    <lineage>
        <taxon>Eukaryota</taxon>
        <taxon>Fungi</taxon>
        <taxon>Dikarya</taxon>
        <taxon>Ascomycota</taxon>
        <taxon>Pezizomycotina</taxon>
        <taxon>Eurotiomycetes</taxon>
        <taxon>Eurotiomycetidae</taxon>
        <taxon>Eurotiales</taxon>
        <taxon>Aspergillaceae</taxon>
        <taxon>Aspergillus</taxon>
        <taxon>Aspergillus subgen. Nidulantes</taxon>
    </lineage>
</organism>
<dbReference type="Gene3D" id="1.10.30.10">
    <property type="entry name" value="High mobility group box domain"/>
    <property type="match status" value="1"/>
</dbReference>
<evidence type="ECO:0000313" key="6">
    <source>
        <dbReference type="Proteomes" id="UP000000560"/>
    </source>
</evidence>
<dbReference type="PANTHER" id="PTHR10270:SF161">
    <property type="entry name" value="SEX-DETERMINING REGION Y PROTEIN"/>
    <property type="match status" value="1"/>
</dbReference>
<protein>
    <recommendedName>
        <fullName evidence="4">HMG box domain-containing protein</fullName>
    </recommendedName>
</protein>
<keyword evidence="2" id="KW-0804">Transcription</keyword>
<dbReference type="GO" id="GO:0045944">
    <property type="term" value="P:positive regulation of transcription by RNA polymerase II"/>
    <property type="evidence" value="ECO:0000318"/>
    <property type="project" value="GO_Central"/>
</dbReference>
<dbReference type="PROSITE" id="PS50118">
    <property type="entry name" value="HMG_BOX_2"/>
    <property type="match status" value="1"/>
</dbReference>
<name>Q5B7D1_EMENI</name>
<dbReference type="HOGENOM" id="CLU_475674_0_0_1"/>
<dbReference type="Pfam" id="PF00505">
    <property type="entry name" value="HMG_box"/>
    <property type="match status" value="1"/>
</dbReference>
<reference evidence="6" key="1">
    <citation type="journal article" date="2005" name="Nature">
        <title>Sequencing of Aspergillus nidulans and comparative analysis with A. fumigatus and A. oryzae.</title>
        <authorList>
            <person name="Galagan J.E."/>
            <person name="Calvo S.E."/>
            <person name="Cuomo C."/>
            <person name="Ma L.J."/>
            <person name="Wortman J.R."/>
            <person name="Batzoglou S."/>
            <person name="Lee S.I."/>
            <person name="Basturkmen M."/>
            <person name="Spevak C.C."/>
            <person name="Clutterbuck J."/>
            <person name="Kapitonov V."/>
            <person name="Jurka J."/>
            <person name="Scazzocchio C."/>
            <person name="Farman M."/>
            <person name="Butler J."/>
            <person name="Purcell S."/>
            <person name="Harris S."/>
            <person name="Braus G.H."/>
            <person name="Draht O."/>
            <person name="Busch S."/>
            <person name="D'Enfert C."/>
            <person name="Bouchier C."/>
            <person name="Goldman G.H."/>
            <person name="Bell-Pedersen D."/>
            <person name="Griffiths-Jones S."/>
            <person name="Doonan J.H."/>
            <person name="Yu J."/>
            <person name="Vienken K."/>
            <person name="Pain A."/>
            <person name="Freitag M."/>
            <person name="Selker E.U."/>
            <person name="Archer D.B."/>
            <person name="Penalva M.A."/>
            <person name="Oakley B.R."/>
            <person name="Momany M."/>
            <person name="Tanaka T."/>
            <person name="Kumagai T."/>
            <person name="Asai K."/>
            <person name="Machida M."/>
            <person name="Nierman W.C."/>
            <person name="Denning D.W."/>
            <person name="Caddick M."/>
            <person name="Hynes M."/>
            <person name="Paoletti M."/>
            <person name="Fischer R."/>
            <person name="Miller B."/>
            <person name="Dyer P."/>
            <person name="Sachs M.S."/>
            <person name="Osmani S.A."/>
            <person name="Birren B.W."/>
        </authorList>
    </citation>
    <scope>NUCLEOTIDE SEQUENCE [LARGE SCALE GENOMIC DNA]</scope>
    <source>
        <strain evidence="6">FGSC A4 / ATCC 38163 / CBS 112.46 / NRRL 194 / M139</strain>
    </source>
</reference>
<accession>Q5B7D1</accession>
<dbReference type="GO" id="GO:0005634">
    <property type="term" value="C:nucleus"/>
    <property type="evidence" value="ECO:0000318"/>
    <property type="project" value="GO_Central"/>
</dbReference>
<keyword evidence="1 3" id="KW-0238">DNA-binding</keyword>
<reference evidence="6" key="2">
    <citation type="journal article" date="2009" name="Fungal Genet. Biol.">
        <title>The 2008 update of the Aspergillus nidulans genome annotation: a community effort.</title>
        <authorList>
            <person name="Wortman J.R."/>
            <person name="Gilsenan J.M."/>
            <person name="Joardar V."/>
            <person name="Deegan J."/>
            <person name="Clutterbuck J."/>
            <person name="Andersen M.R."/>
            <person name="Archer D."/>
            <person name="Bencina M."/>
            <person name="Braus G."/>
            <person name="Coutinho P."/>
            <person name="von Dohren H."/>
            <person name="Doonan J."/>
            <person name="Driessen A.J."/>
            <person name="Durek P."/>
            <person name="Espeso E."/>
            <person name="Fekete E."/>
            <person name="Flipphi M."/>
            <person name="Estrada C.G."/>
            <person name="Geysens S."/>
            <person name="Goldman G."/>
            <person name="de Groot P.W."/>
            <person name="Hansen K."/>
            <person name="Harris S.D."/>
            <person name="Heinekamp T."/>
            <person name="Helmstaedt K."/>
            <person name="Henrissat B."/>
            <person name="Hofmann G."/>
            <person name="Homan T."/>
            <person name="Horio T."/>
            <person name="Horiuchi H."/>
            <person name="James S."/>
            <person name="Jones M."/>
            <person name="Karaffa L."/>
            <person name="Karanyi Z."/>
            <person name="Kato M."/>
            <person name="Keller N."/>
            <person name="Kelly D.E."/>
            <person name="Kiel J.A."/>
            <person name="Kim J.M."/>
            <person name="van der Klei I.J."/>
            <person name="Klis F.M."/>
            <person name="Kovalchuk A."/>
            <person name="Krasevec N."/>
            <person name="Kubicek C.P."/>
            <person name="Liu B."/>
            <person name="Maccabe A."/>
            <person name="Meyer V."/>
            <person name="Mirabito P."/>
            <person name="Miskei M."/>
            <person name="Mos M."/>
            <person name="Mullins J."/>
            <person name="Nelson D.R."/>
            <person name="Nielsen J."/>
            <person name="Oakley B.R."/>
            <person name="Osmani S.A."/>
            <person name="Pakula T."/>
            <person name="Paszewski A."/>
            <person name="Paulsen I."/>
            <person name="Pilsyk S."/>
            <person name="Pocsi I."/>
            <person name="Punt P.J."/>
            <person name="Ram A.F."/>
            <person name="Ren Q."/>
            <person name="Robellet X."/>
            <person name="Robson G."/>
            <person name="Seiboth B."/>
            <person name="van Solingen P."/>
            <person name="Specht T."/>
            <person name="Sun J."/>
            <person name="Taheri-Talesh N."/>
            <person name="Takeshita N."/>
            <person name="Ussery D."/>
            <person name="vanKuyk P.A."/>
            <person name="Visser H."/>
            <person name="van de Vondervoort P.J."/>
            <person name="de Vries R.P."/>
            <person name="Walton J."/>
            <person name="Xiang X."/>
            <person name="Xiong Y."/>
            <person name="Zeng A.P."/>
            <person name="Brandt B.W."/>
            <person name="Cornell M.J."/>
            <person name="van den Hondel C.A."/>
            <person name="Visser J."/>
            <person name="Oliver S.G."/>
            <person name="Turner G."/>
        </authorList>
    </citation>
    <scope>GENOME REANNOTATION</scope>
    <source>
        <strain evidence="6">FGSC A4 / ATCC 38163 / CBS 112.46 / NRRL 194 / M139</strain>
    </source>
</reference>
<dbReference type="InParanoid" id="Q5B7D1"/>
<accession>C8V4I2</accession>
<dbReference type="SMART" id="SM00398">
    <property type="entry name" value="HMG"/>
    <property type="match status" value="1"/>
</dbReference>
<evidence type="ECO:0000256" key="2">
    <source>
        <dbReference type="ARBA" id="ARBA00023163"/>
    </source>
</evidence>
<dbReference type="GO" id="GO:0000978">
    <property type="term" value="F:RNA polymerase II cis-regulatory region sequence-specific DNA binding"/>
    <property type="evidence" value="ECO:0000318"/>
    <property type="project" value="GO_Central"/>
</dbReference>
<dbReference type="KEGG" id="ani:ANIA_03549"/>
<feature type="DNA-binding region" description="HMG box" evidence="3">
    <location>
        <begin position="13"/>
        <end position="83"/>
    </location>
</feature>
<dbReference type="InterPro" id="IPR009071">
    <property type="entry name" value="HMG_box_dom"/>
</dbReference>